<reference evidence="1" key="1">
    <citation type="submission" date="2023-03" db="EMBL/GenBank/DDBJ databases">
        <title>Chromosome-scale reference genome and RAD-based genetic map of yellow starthistle (Centaurea solstitialis) reveal putative structural variation and QTLs associated with invader traits.</title>
        <authorList>
            <person name="Reatini B."/>
            <person name="Cang F.A."/>
            <person name="Jiang Q."/>
            <person name="Mckibben M.T.W."/>
            <person name="Barker M.S."/>
            <person name="Rieseberg L.H."/>
            <person name="Dlugosch K.M."/>
        </authorList>
    </citation>
    <scope>NUCLEOTIDE SEQUENCE</scope>
    <source>
        <strain evidence="1">CAN-66</strain>
        <tissue evidence="1">Leaf</tissue>
    </source>
</reference>
<organism evidence="1 2">
    <name type="scientific">Centaurea solstitialis</name>
    <name type="common">yellow star-thistle</name>
    <dbReference type="NCBI Taxonomy" id="347529"/>
    <lineage>
        <taxon>Eukaryota</taxon>
        <taxon>Viridiplantae</taxon>
        <taxon>Streptophyta</taxon>
        <taxon>Embryophyta</taxon>
        <taxon>Tracheophyta</taxon>
        <taxon>Spermatophyta</taxon>
        <taxon>Magnoliopsida</taxon>
        <taxon>eudicotyledons</taxon>
        <taxon>Gunneridae</taxon>
        <taxon>Pentapetalae</taxon>
        <taxon>asterids</taxon>
        <taxon>campanulids</taxon>
        <taxon>Asterales</taxon>
        <taxon>Asteraceae</taxon>
        <taxon>Carduoideae</taxon>
        <taxon>Cardueae</taxon>
        <taxon>Centaureinae</taxon>
        <taxon>Centaurea</taxon>
    </lineage>
</organism>
<keyword evidence="2" id="KW-1185">Reference proteome</keyword>
<comment type="caution">
    <text evidence="1">The sequence shown here is derived from an EMBL/GenBank/DDBJ whole genome shotgun (WGS) entry which is preliminary data.</text>
</comment>
<sequence length="175" mass="19692">MLGRVMAYENTVGCKIGLYPRSQVDAQSEDKGKVKVVNNVKRSIEYGFEVKASGSSDWQVSSMACGMIQFLNNIDKTLMVSIQEGPIKPYIDIPGTPETSDNTKIIHVLEALERKSMKKGEKAWKLDKLNSESIWRSRRFKFGAVNEKEGELCRYDTEFGSRSSVAVRSLIKPFS</sequence>
<dbReference type="Proteomes" id="UP001172457">
    <property type="component" value="Chromosome 1"/>
</dbReference>
<evidence type="ECO:0000313" key="2">
    <source>
        <dbReference type="Proteomes" id="UP001172457"/>
    </source>
</evidence>
<gene>
    <name evidence="1" type="ORF">OSB04_002417</name>
</gene>
<name>A0AA38WVB5_9ASTR</name>
<dbReference type="EMBL" id="JARYMX010000001">
    <property type="protein sequence ID" value="KAJ9566451.1"/>
    <property type="molecule type" value="Genomic_DNA"/>
</dbReference>
<proteinExistence type="predicted"/>
<protein>
    <submittedName>
        <fullName evidence="1">Uncharacterized protein</fullName>
    </submittedName>
</protein>
<evidence type="ECO:0000313" key="1">
    <source>
        <dbReference type="EMBL" id="KAJ9566451.1"/>
    </source>
</evidence>
<dbReference type="AlphaFoldDB" id="A0AA38WVB5"/>
<accession>A0AA38WVB5</accession>